<evidence type="ECO:0000256" key="5">
    <source>
        <dbReference type="ARBA" id="ARBA00022989"/>
    </source>
</evidence>
<dbReference type="AlphaFoldDB" id="A0A8G2F4Q3"/>
<dbReference type="Pfam" id="PF00691">
    <property type="entry name" value="OmpA"/>
    <property type="match status" value="1"/>
</dbReference>
<keyword evidence="3" id="KW-1003">Cell membrane</keyword>
<feature type="transmembrane region" description="Helical" evidence="8">
    <location>
        <begin position="31"/>
        <end position="54"/>
    </location>
</feature>
<accession>A0A8G2F4Q3</accession>
<organism evidence="10 11">
    <name type="scientific">Thalassobaculum litoreum DSM 18839</name>
    <dbReference type="NCBI Taxonomy" id="1123362"/>
    <lineage>
        <taxon>Bacteria</taxon>
        <taxon>Pseudomonadati</taxon>
        <taxon>Pseudomonadota</taxon>
        <taxon>Alphaproteobacteria</taxon>
        <taxon>Rhodospirillales</taxon>
        <taxon>Thalassobaculaceae</taxon>
        <taxon>Thalassobaculum</taxon>
    </lineage>
</organism>
<evidence type="ECO:0000256" key="7">
    <source>
        <dbReference type="PROSITE-ProRule" id="PRU00473"/>
    </source>
</evidence>
<evidence type="ECO:0000256" key="2">
    <source>
        <dbReference type="ARBA" id="ARBA00008914"/>
    </source>
</evidence>
<dbReference type="InterPro" id="IPR025713">
    <property type="entry name" value="MotB-like_N_dom"/>
</dbReference>
<dbReference type="EMBL" id="FNBW01000013">
    <property type="protein sequence ID" value="SDG27008.1"/>
    <property type="molecule type" value="Genomic_DNA"/>
</dbReference>
<keyword evidence="11" id="KW-1185">Reference proteome</keyword>
<evidence type="ECO:0000256" key="3">
    <source>
        <dbReference type="ARBA" id="ARBA00022475"/>
    </source>
</evidence>
<evidence type="ECO:0000313" key="10">
    <source>
        <dbReference type="EMBL" id="SDG27008.1"/>
    </source>
</evidence>
<keyword evidence="6 7" id="KW-0472">Membrane</keyword>
<dbReference type="OrthoDB" id="7348512at2"/>
<comment type="similarity">
    <text evidence="2">Belongs to the MotB family.</text>
</comment>
<evidence type="ECO:0000256" key="6">
    <source>
        <dbReference type="ARBA" id="ARBA00023136"/>
    </source>
</evidence>
<dbReference type="Gene3D" id="3.30.1330.60">
    <property type="entry name" value="OmpA-like domain"/>
    <property type="match status" value="1"/>
</dbReference>
<keyword evidence="5 8" id="KW-1133">Transmembrane helix</keyword>
<sequence length="252" mass="27208">MTVQLSRVRSMVVRGERKLGRRAGRKYGGGASWMVTLVDLVSLMLAFFVLRFAMTNIDTPSFQAAAGSIALVLGQEVSVVGETPPVELSVSAERTRRGFSLSYLEPILDAKMSADPVLNQAKIAAAGEQLVIALPADLLFSVGEAELTREARVAVGVLSTALSTLPNRIDVVGYADPQPMTGSGRYATNWELSLARADAVATRLVQTGFPRQPTVEGRGDSRFSEVAPTLDMDRRYALARRVDVVIFPERAP</sequence>
<dbReference type="Proteomes" id="UP000198615">
    <property type="component" value="Unassembled WGS sequence"/>
</dbReference>
<comment type="subcellular location">
    <subcellularLocation>
        <location evidence="1">Cell membrane</location>
        <topology evidence="1">Single-pass membrane protein</topology>
    </subcellularLocation>
</comment>
<dbReference type="PANTHER" id="PTHR30329">
    <property type="entry name" value="STATOR ELEMENT OF FLAGELLAR MOTOR COMPLEX"/>
    <property type="match status" value="1"/>
</dbReference>
<dbReference type="RefSeq" id="WP_028794998.1">
    <property type="nucleotide sequence ID" value="NZ_FNBW01000013.1"/>
</dbReference>
<gene>
    <name evidence="10" type="ORF">SAMN05660686_03846</name>
</gene>
<dbReference type="InterPro" id="IPR050330">
    <property type="entry name" value="Bact_OuterMem_StrucFunc"/>
</dbReference>
<evidence type="ECO:0000256" key="4">
    <source>
        <dbReference type="ARBA" id="ARBA00022692"/>
    </source>
</evidence>
<reference evidence="10 11" key="1">
    <citation type="submission" date="2016-10" db="EMBL/GenBank/DDBJ databases">
        <authorList>
            <person name="Varghese N."/>
            <person name="Submissions S."/>
        </authorList>
    </citation>
    <scope>NUCLEOTIDE SEQUENCE [LARGE SCALE GENOMIC DNA]</scope>
    <source>
        <strain evidence="10 11">DSM 18839</strain>
    </source>
</reference>
<dbReference type="GO" id="GO:0005886">
    <property type="term" value="C:plasma membrane"/>
    <property type="evidence" value="ECO:0007669"/>
    <property type="project" value="UniProtKB-SubCell"/>
</dbReference>
<dbReference type="CDD" id="cd07185">
    <property type="entry name" value="OmpA_C-like"/>
    <property type="match status" value="1"/>
</dbReference>
<dbReference type="InterPro" id="IPR036737">
    <property type="entry name" value="OmpA-like_sf"/>
</dbReference>
<evidence type="ECO:0000256" key="1">
    <source>
        <dbReference type="ARBA" id="ARBA00004162"/>
    </source>
</evidence>
<comment type="caution">
    <text evidence="10">The sequence shown here is derived from an EMBL/GenBank/DDBJ whole genome shotgun (WGS) entry which is preliminary data.</text>
</comment>
<dbReference type="SUPFAM" id="SSF103088">
    <property type="entry name" value="OmpA-like"/>
    <property type="match status" value="1"/>
</dbReference>
<name>A0A8G2F4Q3_9PROT</name>
<dbReference type="PROSITE" id="PS51123">
    <property type="entry name" value="OMPA_2"/>
    <property type="match status" value="1"/>
</dbReference>
<evidence type="ECO:0000313" key="11">
    <source>
        <dbReference type="Proteomes" id="UP000198615"/>
    </source>
</evidence>
<dbReference type="PANTHER" id="PTHR30329:SF21">
    <property type="entry name" value="LIPOPROTEIN YIAD-RELATED"/>
    <property type="match status" value="1"/>
</dbReference>
<evidence type="ECO:0000259" key="9">
    <source>
        <dbReference type="PROSITE" id="PS51123"/>
    </source>
</evidence>
<keyword evidence="4 8" id="KW-0812">Transmembrane</keyword>
<feature type="domain" description="OmpA-like" evidence="9">
    <location>
        <begin position="127"/>
        <end position="250"/>
    </location>
</feature>
<protein>
    <submittedName>
        <fullName evidence="10">Chemotaxis protein MotB</fullName>
    </submittedName>
</protein>
<dbReference type="InterPro" id="IPR006665">
    <property type="entry name" value="OmpA-like"/>
</dbReference>
<proteinExistence type="inferred from homology"/>
<evidence type="ECO:0000256" key="8">
    <source>
        <dbReference type="SAM" id="Phobius"/>
    </source>
</evidence>
<dbReference type="Pfam" id="PF13677">
    <property type="entry name" value="MotB_plug"/>
    <property type="match status" value="1"/>
</dbReference>